<evidence type="ECO:0000259" key="8">
    <source>
        <dbReference type="Pfam" id="PF09335"/>
    </source>
</evidence>
<dbReference type="PANTHER" id="PTHR42709">
    <property type="entry name" value="ALKALINE PHOSPHATASE LIKE PROTEIN"/>
    <property type="match status" value="1"/>
</dbReference>
<keyword evidence="6 7" id="KW-0472">Membrane</keyword>
<evidence type="ECO:0000256" key="1">
    <source>
        <dbReference type="ARBA" id="ARBA00004651"/>
    </source>
</evidence>
<name>F2JSF4_CELLD</name>
<evidence type="ECO:0000256" key="2">
    <source>
        <dbReference type="ARBA" id="ARBA00010792"/>
    </source>
</evidence>
<keyword evidence="10" id="KW-1185">Reference proteome</keyword>
<protein>
    <submittedName>
        <fullName evidence="9">SNARE associated Golgi protein-like protein</fullName>
    </submittedName>
</protein>
<reference evidence="9 10" key="1">
    <citation type="journal article" date="2011" name="J. Bacteriol.">
        <title>Complete genome sequence of the cellulose-degrading bacterium Cellulosilyticum lentocellum.</title>
        <authorList>
            <consortium name="US DOE Joint Genome Institute"/>
            <person name="Miller D.A."/>
            <person name="Suen G."/>
            <person name="Bruce D."/>
            <person name="Copeland A."/>
            <person name="Cheng J.F."/>
            <person name="Detter C."/>
            <person name="Goodwin L.A."/>
            <person name="Han C.S."/>
            <person name="Hauser L.J."/>
            <person name="Land M.L."/>
            <person name="Lapidus A."/>
            <person name="Lucas S."/>
            <person name="Meincke L."/>
            <person name="Pitluck S."/>
            <person name="Tapia R."/>
            <person name="Teshima H."/>
            <person name="Woyke T."/>
            <person name="Fox B.G."/>
            <person name="Angert E.R."/>
            <person name="Currie C.R."/>
        </authorList>
    </citation>
    <scope>NUCLEOTIDE SEQUENCE [LARGE SCALE GENOMIC DNA]</scope>
    <source>
        <strain evidence="10">ATCC 49066 / DSM 5427 / NCIMB 11756 / RHM5</strain>
    </source>
</reference>
<comment type="subcellular location">
    <subcellularLocation>
        <location evidence="1">Cell membrane</location>
        <topology evidence="1">Multi-pass membrane protein</topology>
    </subcellularLocation>
</comment>
<comment type="similarity">
    <text evidence="2">Belongs to the DedA family.</text>
</comment>
<proteinExistence type="inferred from homology"/>
<keyword evidence="3" id="KW-1003">Cell membrane</keyword>
<evidence type="ECO:0000256" key="5">
    <source>
        <dbReference type="ARBA" id="ARBA00022989"/>
    </source>
</evidence>
<gene>
    <name evidence="9" type="ordered locus">Clole_3508</name>
</gene>
<dbReference type="HOGENOM" id="CLU_044208_1_3_9"/>
<dbReference type="PANTHER" id="PTHR42709:SF6">
    <property type="entry name" value="UNDECAPRENYL PHOSPHATE TRANSPORTER A"/>
    <property type="match status" value="1"/>
</dbReference>
<keyword evidence="4 7" id="KW-0812">Transmembrane</keyword>
<dbReference type="EMBL" id="CP002582">
    <property type="protein sequence ID" value="ADZ85192.1"/>
    <property type="molecule type" value="Genomic_DNA"/>
</dbReference>
<keyword evidence="5 7" id="KW-1133">Transmembrane helix</keyword>
<dbReference type="AlphaFoldDB" id="F2JSF4"/>
<feature type="transmembrane region" description="Helical" evidence="7">
    <location>
        <begin position="139"/>
        <end position="161"/>
    </location>
</feature>
<sequence>MITSQEIVGYFNQYGLLLVLAIMYLEGLNLTGIPAIVLLPAIGLFVHYSTHSFMTILGITILGSMLGNITYYVVVRYIGPKIYNYFYNKFKGIRKSLEKAQKISKQHGSKVCLIGHIIPGVRTVVSLLAGTFEIQARDFIVYSFIGVSIWNLLFILVGYLVGTAL</sequence>
<evidence type="ECO:0000256" key="7">
    <source>
        <dbReference type="SAM" id="Phobius"/>
    </source>
</evidence>
<accession>F2JSF4</accession>
<evidence type="ECO:0000256" key="6">
    <source>
        <dbReference type="ARBA" id="ARBA00023136"/>
    </source>
</evidence>
<dbReference type="eggNOG" id="COG0586">
    <property type="taxonomic scope" value="Bacteria"/>
</dbReference>
<evidence type="ECO:0000256" key="3">
    <source>
        <dbReference type="ARBA" id="ARBA00022475"/>
    </source>
</evidence>
<feature type="domain" description="VTT" evidence="8">
    <location>
        <begin position="34"/>
        <end position="159"/>
    </location>
</feature>
<organism evidence="9 10">
    <name type="scientific">Cellulosilyticum lentocellum (strain ATCC 49066 / DSM 5427 / NCIMB 11756 / RHM5)</name>
    <name type="common">Clostridium lentocellum</name>
    <dbReference type="NCBI Taxonomy" id="642492"/>
    <lineage>
        <taxon>Bacteria</taxon>
        <taxon>Bacillati</taxon>
        <taxon>Bacillota</taxon>
        <taxon>Clostridia</taxon>
        <taxon>Lachnospirales</taxon>
        <taxon>Cellulosilyticaceae</taxon>
        <taxon>Cellulosilyticum</taxon>
    </lineage>
</organism>
<evidence type="ECO:0000313" key="10">
    <source>
        <dbReference type="Proteomes" id="UP000008467"/>
    </source>
</evidence>
<dbReference type="InterPro" id="IPR051311">
    <property type="entry name" value="DedA_domain"/>
</dbReference>
<dbReference type="Pfam" id="PF09335">
    <property type="entry name" value="VTT_dom"/>
    <property type="match status" value="1"/>
</dbReference>
<evidence type="ECO:0000313" key="9">
    <source>
        <dbReference type="EMBL" id="ADZ85192.1"/>
    </source>
</evidence>
<dbReference type="Proteomes" id="UP000008467">
    <property type="component" value="Chromosome"/>
</dbReference>
<dbReference type="STRING" id="642492.Clole_3508"/>
<dbReference type="KEGG" id="cle:Clole_3508"/>
<dbReference type="InterPro" id="IPR032816">
    <property type="entry name" value="VTT_dom"/>
</dbReference>
<feature type="transmembrane region" description="Helical" evidence="7">
    <location>
        <begin position="55"/>
        <end position="74"/>
    </location>
</feature>
<dbReference type="GO" id="GO:0005886">
    <property type="term" value="C:plasma membrane"/>
    <property type="evidence" value="ECO:0007669"/>
    <property type="project" value="UniProtKB-SubCell"/>
</dbReference>
<evidence type="ECO:0000256" key="4">
    <source>
        <dbReference type="ARBA" id="ARBA00022692"/>
    </source>
</evidence>